<keyword evidence="3 8" id="KW-1134">Transmembrane beta strand</keyword>
<proteinExistence type="inferred from homology"/>
<dbReference type="InterPro" id="IPR023997">
    <property type="entry name" value="TonB-dep_OMP_SusC/RagA_CS"/>
</dbReference>
<dbReference type="InterPro" id="IPR000531">
    <property type="entry name" value="Beta-barrel_TonB"/>
</dbReference>
<evidence type="ECO:0000256" key="5">
    <source>
        <dbReference type="ARBA" id="ARBA00023077"/>
    </source>
</evidence>
<dbReference type="InterPro" id="IPR023996">
    <property type="entry name" value="TonB-dep_OMP_SusC/RagA"/>
</dbReference>
<evidence type="ECO:0000256" key="3">
    <source>
        <dbReference type="ARBA" id="ARBA00022452"/>
    </source>
</evidence>
<dbReference type="InterPro" id="IPR039426">
    <property type="entry name" value="TonB-dep_rcpt-like"/>
</dbReference>
<evidence type="ECO:0000256" key="2">
    <source>
        <dbReference type="ARBA" id="ARBA00022448"/>
    </source>
</evidence>
<dbReference type="Pfam" id="PF07715">
    <property type="entry name" value="Plug"/>
    <property type="match status" value="1"/>
</dbReference>
<dbReference type="NCBIfam" id="TIGR04056">
    <property type="entry name" value="OMP_RagA_SusC"/>
    <property type="match status" value="1"/>
</dbReference>
<accession>A0ABZ0TW85</accession>
<evidence type="ECO:0000256" key="6">
    <source>
        <dbReference type="ARBA" id="ARBA00023136"/>
    </source>
</evidence>
<gene>
    <name evidence="14" type="ORF">SNE25_11160</name>
</gene>
<dbReference type="Gene3D" id="2.170.130.10">
    <property type="entry name" value="TonB-dependent receptor, plug domain"/>
    <property type="match status" value="1"/>
</dbReference>
<keyword evidence="14" id="KW-0675">Receptor</keyword>
<keyword evidence="7 8" id="KW-0998">Cell outer membrane</keyword>
<comment type="similarity">
    <text evidence="8 9">Belongs to the TonB-dependent receptor family.</text>
</comment>
<dbReference type="Pfam" id="PF00593">
    <property type="entry name" value="TonB_dep_Rec_b-barrel"/>
    <property type="match status" value="1"/>
</dbReference>
<feature type="domain" description="TonB-dependent receptor plug" evidence="13">
    <location>
        <begin position="138"/>
        <end position="245"/>
    </location>
</feature>
<reference evidence="14 15" key="1">
    <citation type="submission" date="2023-11" db="EMBL/GenBank/DDBJ databases">
        <title>Analysis of the Genomes of Mucilaginibacter gossypii cycad 4 and M. sabulilitoris SNA2: microbes with the potential for plant growth promotion.</title>
        <authorList>
            <person name="Hirsch A.M."/>
            <person name="Humm E."/>
            <person name="Rubbi M."/>
            <person name="Del Vecchio G."/>
            <person name="Ha S.M."/>
            <person name="Pellegrini M."/>
            <person name="Gunsalus R.P."/>
        </authorList>
    </citation>
    <scope>NUCLEOTIDE SEQUENCE [LARGE SCALE GENOMIC DNA]</scope>
    <source>
        <strain evidence="14 15">SNA2</strain>
    </source>
</reference>
<dbReference type="Gene3D" id="2.40.170.20">
    <property type="entry name" value="TonB-dependent receptor, beta-barrel domain"/>
    <property type="match status" value="1"/>
</dbReference>
<dbReference type="PROSITE" id="PS52016">
    <property type="entry name" value="TONB_DEPENDENT_REC_3"/>
    <property type="match status" value="1"/>
</dbReference>
<feature type="domain" description="TonB-dependent receptor-like beta-barrel" evidence="12">
    <location>
        <begin position="443"/>
        <end position="982"/>
    </location>
</feature>
<evidence type="ECO:0000256" key="8">
    <source>
        <dbReference type="PROSITE-ProRule" id="PRU01360"/>
    </source>
</evidence>
<dbReference type="NCBIfam" id="TIGR04057">
    <property type="entry name" value="SusC_RagA_signa"/>
    <property type="match status" value="1"/>
</dbReference>
<evidence type="ECO:0000256" key="9">
    <source>
        <dbReference type="RuleBase" id="RU003357"/>
    </source>
</evidence>
<feature type="transmembrane region" description="Helical" evidence="11">
    <location>
        <begin position="23"/>
        <end position="43"/>
    </location>
</feature>
<keyword evidence="5 9" id="KW-0798">TonB box</keyword>
<name>A0ABZ0TW85_9SPHI</name>
<dbReference type="InterPro" id="IPR036942">
    <property type="entry name" value="Beta-barrel_TonB_sf"/>
</dbReference>
<comment type="subcellular location">
    <subcellularLocation>
        <location evidence="1 8">Cell outer membrane</location>
        <topology evidence="1 8">Multi-pass membrane protein</topology>
    </subcellularLocation>
</comment>
<evidence type="ECO:0000256" key="11">
    <source>
        <dbReference type="SAM" id="Phobius"/>
    </source>
</evidence>
<evidence type="ECO:0000259" key="13">
    <source>
        <dbReference type="Pfam" id="PF07715"/>
    </source>
</evidence>
<feature type="compositionally biased region" description="Basic and acidic residues" evidence="10">
    <location>
        <begin position="838"/>
        <end position="849"/>
    </location>
</feature>
<dbReference type="SUPFAM" id="SSF56935">
    <property type="entry name" value="Porins"/>
    <property type="match status" value="1"/>
</dbReference>
<keyword evidence="4 8" id="KW-0812">Transmembrane</keyword>
<dbReference type="Gene3D" id="2.60.40.1120">
    <property type="entry name" value="Carboxypeptidase-like, regulatory domain"/>
    <property type="match status" value="1"/>
</dbReference>
<dbReference type="InterPro" id="IPR012910">
    <property type="entry name" value="Plug_dom"/>
</dbReference>
<dbReference type="InterPro" id="IPR037066">
    <property type="entry name" value="Plug_dom_sf"/>
</dbReference>
<evidence type="ECO:0000256" key="7">
    <source>
        <dbReference type="ARBA" id="ARBA00023237"/>
    </source>
</evidence>
<keyword evidence="2 8" id="KW-0813">Transport</keyword>
<evidence type="ECO:0000259" key="12">
    <source>
        <dbReference type="Pfam" id="PF00593"/>
    </source>
</evidence>
<evidence type="ECO:0000256" key="1">
    <source>
        <dbReference type="ARBA" id="ARBA00004571"/>
    </source>
</evidence>
<evidence type="ECO:0000256" key="4">
    <source>
        <dbReference type="ARBA" id="ARBA00022692"/>
    </source>
</evidence>
<dbReference type="Pfam" id="PF13715">
    <property type="entry name" value="CarbopepD_reg_2"/>
    <property type="match status" value="1"/>
</dbReference>
<protein>
    <submittedName>
        <fullName evidence="14">TonB-dependent receptor</fullName>
    </submittedName>
</protein>
<feature type="region of interest" description="Disordered" evidence="10">
    <location>
        <begin position="828"/>
        <end position="849"/>
    </location>
</feature>
<sequence length="1039" mass="112551">MIKVYTQTGPGFSGRIFSKGGRFCNAFFKITCCFLLILLPIWASAQTVINGTVKDSKGEAAIGATVTEKGIKNSSVTDINGKFKLTLKGKSGVLVVTYVGYKTQEVAIGGSSEIAIILQEDLNKLNEVVVVGYGSVKKSDLTGSVSSVKSDDLILGGTTSNLGQAIQGKAAGVQVQQSSFAPGGAISITVRGGNSINTSNSPLYVVDGFITDNGNLISPNDIDDIQILKDASATAIYGSRGANGVILITTKKGKIGKVSIDADVSNGTQYLTYKPSLLTGPQYTAIQNATAIEDGNPPIFPPSFPVTNTNWLKVATRNATVQNRSLSISSGDKNSKIYVSGNYIKQVGVLKNTDLQRYSARIGAEKTLNENIKLSANFYGASTNQNQQSYSGDITAPLFSLLTALPNIPVYNPDGTYYTYQGKNNALANLVEPTNTSGNKLINGNIALDYQIIKNLTYHLGAGSEYNQTTAGQYTPTTLVNGAKNGGLASEQMYTSFRWLVENYFTYKFELKDHVFTLLVGNSNQKDVNESLNAGAKGFSTDAFLFYNLNAGSTAYASNGYSAYNSFREETKLTDYYGRLNYSYKDKILATFTLRDDASSKFGANFRHGIFPSGAIAYKFTDEDFIKNLNTFSNLKLRVSYGVTGNDRIPNNRFQTIFGIYSTVLNDGGPLQVGIEPSLLPNPNLKWESTAQFDAGLDMGFADGRINATIDIYRKKTNDLLLNVPVGQYFGFNTQLLNIGSVENKGIELSVSSNNIRTKNFSWNTNFNIAYNKQKTLKLAENVPQIITNTANPSGVVSGQPFTKLVPGVELGELYGYVYEGVLKTGETYAPQPNSKPGDPKYKDVNGDGKITPDDQTYLGNSNPHYTAGLGNDFHYKGFDLNIFIQGAFGYSLYNMNRLVLESTTGADALNRFVAGKNENTDIPREGYFLTTYGSYVNSRFVENASFARLKSVSLGYSFPSSLFRNMKILQGIRIYAEAQNLLTVTSYKGTDPEANVHAAAVDVKTQNVGSINNLAGGLDFGGFPAFRTITFGIKASIH</sequence>
<keyword evidence="15" id="KW-1185">Reference proteome</keyword>
<dbReference type="EMBL" id="CP139558">
    <property type="protein sequence ID" value="WPU96079.1"/>
    <property type="molecule type" value="Genomic_DNA"/>
</dbReference>
<dbReference type="InterPro" id="IPR008969">
    <property type="entry name" value="CarboxyPept-like_regulatory"/>
</dbReference>
<keyword evidence="11" id="KW-1133">Transmembrane helix</keyword>
<organism evidence="14 15">
    <name type="scientific">Mucilaginibacter sabulilitoris</name>
    <dbReference type="NCBI Taxonomy" id="1173583"/>
    <lineage>
        <taxon>Bacteria</taxon>
        <taxon>Pseudomonadati</taxon>
        <taxon>Bacteroidota</taxon>
        <taxon>Sphingobacteriia</taxon>
        <taxon>Sphingobacteriales</taxon>
        <taxon>Sphingobacteriaceae</taxon>
        <taxon>Mucilaginibacter</taxon>
    </lineage>
</organism>
<dbReference type="RefSeq" id="WP_321565182.1">
    <property type="nucleotide sequence ID" value="NZ_CP139558.1"/>
</dbReference>
<evidence type="ECO:0000256" key="10">
    <source>
        <dbReference type="SAM" id="MobiDB-lite"/>
    </source>
</evidence>
<dbReference type="Proteomes" id="UP001324380">
    <property type="component" value="Chromosome"/>
</dbReference>
<evidence type="ECO:0000313" key="15">
    <source>
        <dbReference type="Proteomes" id="UP001324380"/>
    </source>
</evidence>
<keyword evidence="6 8" id="KW-0472">Membrane</keyword>
<dbReference type="SUPFAM" id="SSF49464">
    <property type="entry name" value="Carboxypeptidase regulatory domain-like"/>
    <property type="match status" value="1"/>
</dbReference>
<evidence type="ECO:0000313" key="14">
    <source>
        <dbReference type="EMBL" id="WPU96079.1"/>
    </source>
</evidence>